<dbReference type="PANTHER" id="PTHR12532">
    <property type="entry name" value="TRANSLATIONAL ACTIVATOR OF CYTOCHROME C OXIDASE 1"/>
    <property type="match status" value="1"/>
</dbReference>
<keyword evidence="5" id="KW-1185">Reference proteome</keyword>
<gene>
    <name evidence="4" type="ORF">TSAR_000169</name>
</gene>
<dbReference type="SUPFAM" id="SSF75625">
    <property type="entry name" value="YebC-like"/>
    <property type="match status" value="1"/>
</dbReference>
<dbReference type="InterPro" id="IPR002876">
    <property type="entry name" value="Transcrip_reg_TACO1-like"/>
</dbReference>
<dbReference type="OrthoDB" id="2017544at2759"/>
<dbReference type="Pfam" id="PF01709">
    <property type="entry name" value="Transcrip_reg"/>
    <property type="match status" value="1"/>
</dbReference>
<feature type="domain" description="TACO1/YebC-like N-terminal" evidence="3">
    <location>
        <begin position="43"/>
        <end position="113"/>
    </location>
</feature>
<evidence type="ECO:0000313" key="5">
    <source>
        <dbReference type="Proteomes" id="UP000215335"/>
    </source>
</evidence>
<dbReference type="InterPro" id="IPR026564">
    <property type="entry name" value="Transcrip_reg_TACO1-like_dom3"/>
</dbReference>
<dbReference type="Pfam" id="PF20772">
    <property type="entry name" value="TACO1_YebC_N"/>
    <property type="match status" value="1"/>
</dbReference>
<name>A0A232F2F6_9HYME</name>
<reference evidence="4 5" key="1">
    <citation type="journal article" date="2017" name="Curr. Biol.">
        <title>The Evolution of Venom by Co-option of Single-Copy Genes.</title>
        <authorList>
            <person name="Martinson E.O."/>
            <person name="Mrinalini"/>
            <person name="Kelkar Y.D."/>
            <person name="Chang C.H."/>
            <person name="Werren J.H."/>
        </authorList>
    </citation>
    <scope>NUCLEOTIDE SEQUENCE [LARGE SCALE GENOMIC DNA]</scope>
    <source>
        <strain evidence="4 5">Alberta</strain>
        <tissue evidence="4">Whole body</tissue>
    </source>
</reference>
<dbReference type="InterPro" id="IPR048300">
    <property type="entry name" value="TACO1_YebC-like_2nd/3rd_dom"/>
</dbReference>
<feature type="domain" description="TACO1/YebC-like second and third" evidence="2">
    <location>
        <begin position="121"/>
        <end position="275"/>
    </location>
</feature>
<sequence>MGRALLNLIDCRDICKMTSLLKFVFRHRNIVNYTECKRFAGHNKWSNIRHIKMARDSERASALQTLIKKMKIAIAEGKSAKPDENIKLARLIDQAKKNSLPMATIKNLLEKMQSSKAKGQTAVFESRGPSGCVVLIQLLSENIIQAKQHLNSHLKKAFFSSAELASENYYLKKGIVLTEVDGHDIDNALDDAIEVGAEDAEKCKEEEKEFLMFSCQASELIKVRTKLEDLNYKIIQAEVQYIPQVFVELNDEDMELVSKLYERLNNIEEVVGIYKRKKEDTSNDELETARNEVFAMGRSTHDTSSRTTRRLTDVSVPKIRKIVHKVMTKHYDDKFYLKIDLIKKVLRKLKVHPVGCSETSKIRNMINRWINTNKPTDEHDDKKDLKMEIAKINERKNPTDEQQTVALSETAGKSALVDSAQVVPVILTLDDQQVERIVVPSTIQTNTAEEVSASVKDSSKLKKEKIIPLIDLTILDDDEIKEELVENDKGSNAALDSQVENAVIPRYNDNYYYSYPYNGYNYNYDYNYYNYWYAYYNGYNNYDQQYNTNPNCNGVYTAAPVNYTNNNV</sequence>
<dbReference type="GO" id="GO:0005739">
    <property type="term" value="C:mitochondrion"/>
    <property type="evidence" value="ECO:0007669"/>
    <property type="project" value="TreeGrafter"/>
</dbReference>
<dbReference type="Gene3D" id="3.30.70.980">
    <property type="match status" value="2"/>
</dbReference>
<dbReference type="AlphaFoldDB" id="A0A232F2F6"/>
<dbReference type="InterPro" id="IPR017856">
    <property type="entry name" value="Integrase-like_N"/>
</dbReference>
<dbReference type="InterPro" id="IPR049083">
    <property type="entry name" value="TACO1_YebC_N"/>
</dbReference>
<dbReference type="Gene3D" id="1.10.10.200">
    <property type="match status" value="1"/>
</dbReference>
<protein>
    <submittedName>
        <fullName evidence="4">Uncharacterized protein</fullName>
    </submittedName>
</protein>
<evidence type="ECO:0000259" key="3">
    <source>
        <dbReference type="Pfam" id="PF20772"/>
    </source>
</evidence>
<comment type="similarity">
    <text evidence="1">Belongs to the TACO1 family.</text>
</comment>
<organism evidence="4 5">
    <name type="scientific">Trichomalopsis sarcophagae</name>
    <dbReference type="NCBI Taxonomy" id="543379"/>
    <lineage>
        <taxon>Eukaryota</taxon>
        <taxon>Metazoa</taxon>
        <taxon>Ecdysozoa</taxon>
        <taxon>Arthropoda</taxon>
        <taxon>Hexapoda</taxon>
        <taxon>Insecta</taxon>
        <taxon>Pterygota</taxon>
        <taxon>Neoptera</taxon>
        <taxon>Endopterygota</taxon>
        <taxon>Hymenoptera</taxon>
        <taxon>Apocrita</taxon>
        <taxon>Proctotrupomorpha</taxon>
        <taxon>Chalcidoidea</taxon>
        <taxon>Pteromalidae</taxon>
        <taxon>Pteromalinae</taxon>
        <taxon>Trichomalopsis</taxon>
    </lineage>
</organism>
<evidence type="ECO:0000313" key="4">
    <source>
        <dbReference type="EMBL" id="OXU24658.1"/>
    </source>
</evidence>
<evidence type="ECO:0000256" key="1">
    <source>
        <dbReference type="ARBA" id="ARBA00008724"/>
    </source>
</evidence>
<proteinExistence type="inferred from homology"/>
<dbReference type="InterPro" id="IPR029072">
    <property type="entry name" value="YebC-like"/>
</dbReference>
<dbReference type="PANTHER" id="PTHR12532:SF0">
    <property type="entry name" value="TRANSLATIONAL ACTIVATOR OF CYTOCHROME C OXIDASE 1"/>
    <property type="match status" value="1"/>
</dbReference>
<evidence type="ECO:0000259" key="2">
    <source>
        <dbReference type="Pfam" id="PF01709"/>
    </source>
</evidence>
<comment type="caution">
    <text evidence="4">The sequence shown here is derived from an EMBL/GenBank/DDBJ whole genome shotgun (WGS) entry which is preliminary data.</text>
</comment>
<accession>A0A232F2F6</accession>
<dbReference type="Proteomes" id="UP000215335">
    <property type="component" value="Unassembled WGS sequence"/>
</dbReference>
<dbReference type="EMBL" id="NNAY01001235">
    <property type="protein sequence ID" value="OXU24658.1"/>
    <property type="molecule type" value="Genomic_DNA"/>
</dbReference>
<dbReference type="STRING" id="543379.A0A232F2F6"/>